<protein>
    <submittedName>
        <fullName evidence="1">DnaJ-like protein subfamily B member 14</fullName>
    </submittedName>
</protein>
<dbReference type="EMBL" id="JAFIQS020000011">
    <property type="protein sequence ID" value="KAH9476304.1"/>
    <property type="molecule type" value="Genomic_DNA"/>
</dbReference>
<sequence>MGASESKPSSNSQSTLPESYDGLNFYEILCVPVDTTNEDIRRAYYKRAKSTHPDKDSTPGAKERFQKLNEAYETLSNPEKRAVYDLEQENEMEEKTKTEFGEFGSSSAMPGEWEASELPTGTQTPGWFEWLFLGRSTSFSEPFARYNPERYANYHKHLPLSRGISAKDIAEHFNFCIHNAMWKENGKDLNLCTVLRNFFECIAYDEKRCGYNQPIPGFGRINSFWCPDDGYGQDYAQDFYMFWLNFDPLKTFEWAAVELMLAGDPRVATHIVMNHFKGLPQISMDEFCRRFIKQIRQKRKSLQVLLYKPLPPTLKLEGRVTIPQSEMMPHTRFMPLVYFILLSAYTNVAAEPATLFHVTTATPTTSSLPYSLIQSGTTIVRPIGTGTDGKTTYVQENVVSLVVAQFPAANGAQPSQSTLLSTPLTLQATFAEDKNGYHATRSLSLPSPEGTGSYEPGLDEKCVFNSDGTGSCVRIDITLDQQGSTRRTTTTYSGQLQAWHTVGETGGTTPSVTGNSAKRGGLAIDGGALGMIAMTMSVFVSVLSGLGVLGFGIW</sequence>
<gene>
    <name evidence="1" type="ORF">JR316_0011878</name>
</gene>
<dbReference type="Proteomes" id="UP000664032">
    <property type="component" value="Unassembled WGS sequence"/>
</dbReference>
<keyword evidence="2" id="KW-1185">Reference proteome</keyword>
<organism evidence="1 2">
    <name type="scientific">Psilocybe cubensis</name>
    <name type="common">Psychedelic mushroom</name>
    <name type="synonym">Stropharia cubensis</name>
    <dbReference type="NCBI Taxonomy" id="181762"/>
    <lineage>
        <taxon>Eukaryota</taxon>
        <taxon>Fungi</taxon>
        <taxon>Dikarya</taxon>
        <taxon>Basidiomycota</taxon>
        <taxon>Agaricomycotina</taxon>
        <taxon>Agaricomycetes</taxon>
        <taxon>Agaricomycetidae</taxon>
        <taxon>Agaricales</taxon>
        <taxon>Agaricineae</taxon>
        <taxon>Strophariaceae</taxon>
        <taxon>Psilocybe</taxon>
    </lineage>
</organism>
<accession>A0ACB8GL39</accession>
<reference evidence="1" key="1">
    <citation type="submission" date="2021-10" db="EMBL/GenBank/DDBJ databases">
        <title>Psilocybe cubensis genome.</title>
        <authorList>
            <person name="Mckernan K.J."/>
            <person name="Crawford S."/>
            <person name="Trippe A."/>
            <person name="Kane L.T."/>
            <person name="Mclaughlin S."/>
        </authorList>
    </citation>
    <scope>NUCLEOTIDE SEQUENCE</scope>
    <source>
        <strain evidence="1">MGC-MH-2018</strain>
    </source>
</reference>
<name>A0ACB8GL39_PSICU</name>
<comment type="caution">
    <text evidence="1">The sequence shown here is derived from an EMBL/GenBank/DDBJ whole genome shotgun (WGS) entry which is preliminary data.</text>
</comment>
<proteinExistence type="predicted"/>
<evidence type="ECO:0000313" key="1">
    <source>
        <dbReference type="EMBL" id="KAH9476304.1"/>
    </source>
</evidence>
<evidence type="ECO:0000313" key="2">
    <source>
        <dbReference type="Proteomes" id="UP000664032"/>
    </source>
</evidence>